<evidence type="ECO:0000256" key="1">
    <source>
        <dbReference type="SAM" id="MobiDB-lite"/>
    </source>
</evidence>
<feature type="region of interest" description="Disordered" evidence="1">
    <location>
        <begin position="20"/>
        <end position="54"/>
    </location>
</feature>
<reference evidence="3" key="2">
    <citation type="submission" date="2015-06" db="UniProtKB">
        <authorList>
            <consortium name="EnsemblPlants"/>
        </authorList>
    </citation>
    <scope>IDENTIFICATION</scope>
</reference>
<feature type="compositionally biased region" description="Basic and acidic residues" evidence="1">
    <location>
        <begin position="260"/>
        <end position="273"/>
    </location>
</feature>
<evidence type="ECO:0000256" key="2">
    <source>
        <dbReference type="SAM" id="SignalP"/>
    </source>
</evidence>
<proteinExistence type="predicted"/>
<keyword evidence="4" id="KW-1185">Reference proteome</keyword>
<dbReference type="STRING" id="4529.A0A0E0PZ04"/>
<sequence>MVTSVLLLLCRRITAVPCFSLPRQPPGRRDDPQRLPQPPRPPPARPRAPCRPRQLPQQQALEIADTGQVQPSSWSRLLHPLPPVAGGPAAFSPMAASAGLLAFLFDASGHKTLLLAHPITRILTALPITPTPRLSPTIGLVAGPTSIIAVVAGDDLVCPFAVKNISDVDTCGCCTTAAAAATTEMPPEVHAQFAAAEGGHGFECAAHGDYVVLAPRGPVARAPTSALVFDSRRDEWWWALLCPYVVVAHHGSAGGTGGRRGGDDTTTVRRQSEQVEWEPSHMSTHSAWKWASWLVAPASFVDNNTTQLNYNHNQPIGSKDVKAVKRGGRVVARGRGSKSTPSWAPTATSSARRLGERGVKCVGVSGCKQQNCSNG</sequence>
<feature type="compositionally biased region" description="Pro residues" evidence="1">
    <location>
        <begin position="35"/>
        <end position="46"/>
    </location>
</feature>
<evidence type="ECO:0000313" key="4">
    <source>
        <dbReference type="Proteomes" id="UP000008022"/>
    </source>
</evidence>
<dbReference type="Proteomes" id="UP000008022">
    <property type="component" value="Unassembled WGS sequence"/>
</dbReference>
<feature type="signal peptide" evidence="2">
    <location>
        <begin position="1"/>
        <end position="15"/>
    </location>
</feature>
<dbReference type="EnsemblPlants" id="ORUFI06G19120.1">
    <property type="protein sequence ID" value="ORUFI06G19120.1"/>
    <property type="gene ID" value="ORUFI06G19120"/>
</dbReference>
<keyword evidence="2" id="KW-0732">Signal</keyword>
<evidence type="ECO:0000313" key="3">
    <source>
        <dbReference type="EnsemblPlants" id="ORUFI06G19120.1"/>
    </source>
</evidence>
<dbReference type="OMA" id="AHPITRI"/>
<feature type="chain" id="PRO_5012113488" evidence="2">
    <location>
        <begin position="16"/>
        <end position="375"/>
    </location>
</feature>
<dbReference type="Gramene" id="ORUFI06G19120.1">
    <property type="protein sequence ID" value="ORUFI06G19120.1"/>
    <property type="gene ID" value="ORUFI06G19120"/>
</dbReference>
<dbReference type="HOGENOM" id="CLU_738482_0_0_1"/>
<organism evidence="3 4">
    <name type="scientific">Oryza rufipogon</name>
    <name type="common">Brownbeard rice</name>
    <name type="synonym">Asian wild rice</name>
    <dbReference type="NCBI Taxonomy" id="4529"/>
    <lineage>
        <taxon>Eukaryota</taxon>
        <taxon>Viridiplantae</taxon>
        <taxon>Streptophyta</taxon>
        <taxon>Embryophyta</taxon>
        <taxon>Tracheophyta</taxon>
        <taxon>Spermatophyta</taxon>
        <taxon>Magnoliopsida</taxon>
        <taxon>Liliopsida</taxon>
        <taxon>Poales</taxon>
        <taxon>Poaceae</taxon>
        <taxon>BOP clade</taxon>
        <taxon>Oryzoideae</taxon>
        <taxon>Oryzeae</taxon>
        <taxon>Oryzinae</taxon>
        <taxon>Oryza</taxon>
    </lineage>
</organism>
<reference evidence="4" key="1">
    <citation type="submission" date="2013-06" db="EMBL/GenBank/DDBJ databases">
        <authorList>
            <person name="Zhao Q."/>
        </authorList>
    </citation>
    <scope>NUCLEOTIDE SEQUENCE</scope>
    <source>
        <strain evidence="4">cv. W1943</strain>
    </source>
</reference>
<accession>A0A0E0PZ04</accession>
<protein>
    <submittedName>
        <fullName evidence="3">Uncharacterized protein</fullName>
    </submittedName>
</protein>
<feature type="region of interest" description="Disordered" evidence="1">
    <location>
        <begin position="253"/>
        <end position="280"/>
    </location>
</feature>
<dbReference type="AlphaFoldDB" id="A0A0E0PZ04"/>
<name>A0A0E0PZ04_ORYRU</name>
<dbReference type="eggNOG" id="ENOG502QR12">
    <property type="taxonomic scope" value="Eukaryota"/>
</dbReference>